<dbReference type="AlphaFoldDB" id="A0A8A7KMK8"/>
<dbReference type="Proteomes" id="UP000665020">
    <property type="component" value="Chromosome"/>
</dbReference>
<gene>
    <name evidence="7 10" type="primary">rpsG</name>
    <name evidence="10" type="ORF">GM661_15750</name>
</gene>
<accession>A0A8A7KMK8</accession>
<dbReference type="PIRSF" id="PIRSF002122">
    <property type="entry name" value="RPS7p_RPS7a_RPS5e_RPS7o"/>
    <property type="match status" value="1"/>
</dbReference>
<evidence type="ECO:0000256" key="2">
    <source>
        <dbReference type="ARBA" id="ARBA00022555"/>
    </source>
</evidence>
<dbReference type="GO" id="GO:0019843">
    <property type="term" value="F:rRNA binding"/>
    <property type="evidence" value="ECO:0007669"/>
    <property type="project" value="UniProtKB-UniRule"/>
</dbReference>
<dbReference type="GO" id="GO:0006412">
    <property type="term" value="P:translation"/>
    <property type="evidence" value="ECO:0007669"/>
    <property type="project" value="UniProtKB-UniRule"/>
</dbReference>
<keyword evidence="3 7" id="KW-0699">rRNA-binding</keyword>
<dbReference type="GO" id="GO:0000049">
    <property type="term" value="F:tRNA binding"/>
    <property type="evidence" value="ECO:0007669"/>
    <property type="project" value="UniProtKB-UniRule"/>
</dbReference>
<dbReference type="RefSeq" id="WP_125991724.1">
    <property type="nucleotide sequence ID" value="NZ_CP046640.1"/>
</dbReference>
<protein>
    <recommendedName>
        <fullName evidence="7">Small ribosomal subunit protein uS7</fullName>
    </recommendedName>
</protein>
<dbReference type="CDD" id="cd14869">
    <property type="entry name" value="uS7_Bacteria"/>
    <property type="match status" value="1"/>
</dbReference>
<dbReference type="InterPro" id="IPR023798">
    <property type="entry name" value="Ribosomal_uS7_dom"/>
</dbReference>
<organism evidence="10 11">
    <name type="scientific">Iocasia fonsfrigidae</name>
    <dbReference type="NCBI Taxonomy" id="2682810"/>
    <lineage>
        <taxon>Bacteria</taxon>
        <taxon>Bacillati</taxon>
        <taxon>Bacillota</taxon>
        <taxon>Clostridia</taxon>
        <taxon>Halanaerobiales</taxon>
        <taxon>Halanaerobiaceae</taxon>
        <taxon>Iocasia</taxon>
    </lineage>
</organism>
<dbReference type="InterPro" id="IPR000235">
    <property type="entry name" value="Ribosomal_uS7"/>
</dbReference>
<dbReference type="HAMAP" id="MF_00480_B">
    <property type="entry name" value="Ribosomal_uS7_B"/>
    <property type="match status" value="1"/>
</dbReference>
<name>A0A8A7KMK8_9FIRM</name>
<dbReference type="NCBIfam" id="TIGR01029">
    <property type="entry name" value="rpsG_bact"/>
    <property type="match status" value="1"/>
</dbReference>
<reference evidence="10" key="1">
    <citation type="submission" date="2019-12" db="EMBL/GenBank/DDBJ databases">
        <authorList>
            <person name="zhang j."/>
            <person name="sun C.M."/>
        </authorList>
    </citation>
    <scope>NUCLEOTIDE SEQUENCE</scope>
    <source>
        <strain evidence="10">NS-1</strain>
    </source>
</reference>
<dbReference type="PROSITE" id="PS00052">
    <property type="entry name" value="RIBOSOMAL_S7"/>
    <property type="match status" value="1"/>
</dbReference>
<dbReference type="SUPFAM" id="SSF47973">
    <property type="entry name" value="Ribosomal protein S7"/>
    <property type="match status" value="1"/>
</dbReference>
<dbReference type="GO" id="GO:0015935">
    <property type="term" value="C:small ribosomal subunit"/>
    <property type="evidence" value="ECO:0007669"/>
    <property type="project" value="InterPro"/>
</dbReference>
<evidence type="ECO:0000256" key="6">
    <source>
        <dbReference type="ARBA" id="ARBA00023274"/>
    </source>
</evidence>
<keyword evidence="4 7" id="KW-0694">RNA-binding</keyword>
<dbReference type="Gene3D" id="1.10.455.10">
    <property type="entry name" value="Ribosomal protein S7 domain"/>
    <property type="match status" value="1"/>
</dbReference>
<proteinExistence type="inferred from homology"/>
<feature type="domain" description="Small ribosomal subunit protein uS7" evidence="9">
    <location>
        <begin position="1"/>
        <end position="148"/>
    </location>
</feature>
<evidence type="ECO:0000256" key="4">
    <source>
        <dbReference type="ARBA" id="ARBA00022884"/>
    </source>
</evidence>
<keyword evidence="5 7" id="KW-0689">Ribosomal protein</keyword>
<evidence type="ECO:0000256" key="8">
    <source>
        <dbReference type="RuleBase" id="RU003619"/>
    </source>
</evidence>
<dbReference type="EMBL" id="CP046640">
    <property type="protein sequence ID" value="QTL99304.1"/>
    <property type="molecule type" value="Genomic_DNA"/>
</dbReference>
<comment type="similarity">
    <text evidence="1 7 8">Belongs to the universal ribosomal protein uS7 family.</text>
</comment>
<dbReference type="InterPro" id="IPR005717">
    <property type="entry name" value="Ribosomal_uS7_bac/org-type"/>
</dbReference>
<evidence type="ECO:0000259" key="9">
    <source>
        <dbReference type="Pfam" id="PF00177"/>
    </source>
</evidence>
<evidence type="ECO:0000256" key="1">
    <source>
        <dbReference type="ARBA" id="ARBA00007151"/>
    </source>
</evidence>
<dbReference type="KEGG" id="ifn:GM661_15750"/>
<dbReference type="PANTHER" id="PTHR11205">
    <property type="entry name" value="RIBOSOMAL PROTEIN S7"/>
    <property type="match status" value="1"/>
</dbReference>
<keyword evidence="2 7" id="KW-0820">tRNA-binding</keyword>
<dbReference type="InterPro" id="IPR020606">
    <property type="entry name" value="Ribosomal_uS7_CS"/>
</dbReference>
<evidence type="ECO:0000313" key="10">
    <source>
        <dbReference type="EMBL" id="QTL99304.1"/>
    </source>
</evidence>
<comment type="function">
    <text evidence="7">One of the primary rRNA binding proteins, it binds directly to 16S rRNA where it nucleates assembly of the head domain of the 30S subunit. Is located at the subunit interface close to the decoding center, probably blocks exit of the E-site tRNA.</text>
</comment>
<keyword evidence="11" id="KW-1185">Reference proteome</keyword>
<dbReference type="Pfam" id="PF00177">
    <property type="entry name" value="Ribosomal_S7"/>
    <property type="match status" value="1"/>
</dbReference>
<comment type="subunit">
    <text evidence="7">Part of the 30S ribosomal subunit. Contacts proteins S9 and S11.</text>
</comment>
<sequence>MRKNRAEKREVLADPVYNDIIVTRMINKIMLDGKKSIAESVFYDAIDQIKENTDEEGIEVLKKGLENIMPVLEVKSRRVGGSNYQVPVEVNDRRRLSLAIRWLTESARNRGERTMTERFANEIIDAANNTGGAVKKKEEVHRMAEANKAFAHYRW</sequence>
<dbReference type="FunFam" id="1.10.455.10:FF:000001">
    <property type="entry name" value="30S ribosomal protein S7"/>
    <property type="match status" value="1"/>
</dbReference>
<keyword evidence="6 7" id="KW-0687">Ribonucleoprotein</keyword>
<evidence type="ECO:0000256" key="7">
    <source>
        <dbReference type="HAMAP-Rule" id="MF_00480"/>
    </source>
</evidence>
<evidence type="ECO:0000313" key="11">
    <source>
        <dbReference type="Proteomes" id="UP000665020"/>
    </source>
</evidence>
<evidence type="ECO:0000256" key="5">
    <source>
        <dbReference type="ARBA" id="ARBA00022980"/>
    </source>
</evidence>
<evidence type="ECO:0000256" key="3">
    <source>
        <dbReference type="ARBA" id="ARBA00022730"/>
    </source>
</evidence>
<dbReference type="GO" id="GO:0003735">
    <property type="term" value="F:structural constituent of ribosome"/>
    <property type="evidence" value="ECO:0007669"/>
    <property type="project" value="InterPro"/>
</dbReference>
<dbReference type="InterPro" id="IPR036823">
    <property type="entry name" value="Ribosomal_uS7_dom_sf"/>
</dbReference>